<dbReference type="AlphaFoldDB" id="A0A1M5G1J3"/>
<gene>
    <name evidence="6" type="ORF">SAMN02745206_03029</name>
</gene>
<proteinExistence type="predicted"/>
<sequence length="174" mass="19913">MLLTSYRKEVFRPECNPKFQSLHCIAHLDQDVGEVIPYLNAVLGGSQFTREPPSVTFKAHGKLITVHPRQIAINALKEPEEADRILEWLKEEINNVWEKRSEITPKYEPLRKPQVFTILKRLPKTNCKDCGYPTCTVFAVQVAEGGRDPEDCPHLSPDDRQALNAYLEPFDRNG</sequence>
<accession>A0A1M5G1J3</accession>
<dbReference type="GO" id="GO:0046872">
    <property type="term" value="F:metal ion binding"/>
    <property type="evidence" value="ECO:0007669"/>
    <property type="project" value="UniProtKB-KW"/>
</dbReference>
<evidence type="ECO:0000313" key="7">
    <source>
        <dbReference type="Proteomes" id="UP000184076"/>
    </source>
</evidence>
<evidence type="ECO:0000256" key="2">
    <source>
        <dbReference type="ARBA" id="ARBA00022723"/>
    </source>
</evidence>
<protein>
    <submittedName>
        <fullName evidence="6">Metal-binding trascriptional regulator, contains putative Fe-S cluster and ArsR family DNA binding domain</fullName>
    </submittedName>
</protein>
<keyword evidence="1" id="KW-0004">4Fe-4S</keyword>
<evidence type="ECO:0000256" key="4">
    <source>
        <dbReference type="ARBA" id="ARBA00023014"/>
    </source>
</evidence>
<reference evidence="7" key="1">
    <citation type="submission" date="2016-11" db="EMBL/GenBank/DDBJ databases">
        <authorList>
            <person name="Varghese N."/>
            <person name="Submissions S."/>
        </authorList>
    </citation>
    <scope>NUCLEOTIDE SEQUENCE [LARGE SCALE GENOMIC DNA]</scope>
    <source>
        <strain evidence="7">DSM 9756</strain>
    </source>
</reference>
<feature type="domain" description="4Fe-4S" evidence="5">
    <location>
        <begin position="102"/>
        <end position="169"/>
    </location>
</feature>
<keyword evidence="4" id="KW-0411">Iron-sulfur</keyword>
<keyword evidence="7" id="KW-1185">Reference proteome</keyword>
<dbReference type="GO" id="GO:0051539">
    <property type="term" value="F:4 iron, 4 sulfur cluster binding"/>
    <property type="evidence" value="ECO:0007669"/>
    <property type="project" value="UniProtKB-KW"/>
</dbReference>
<dbReference type="PROSITE" id="PS51656">
    <property type="entry name" value="4FE4S"/>
    <property type="match status" value="1"/>
</dbReference>
<dbReference type="STRING" id="1121391.SAMN02745206_03029"/>
<evidence type="ECO:0000256" key="3">
    <source>
        <dbReference type="ARBA" id="ARBA00023004"/>
    </source>
</evidence>
<dbReference type="Pfam" id="PF04060">
    <property type="entry name" value="FeS"/>
    <property type="match status" value="1"/>
</dbReference>
<dbReference type="RefSeq" id="WP_073040928.1">
    <property type="nucleotide sequence ID" value="NZ_FQVB01000034.1"/>
</dbReference>
<dbReference type="OrthoDB" id="9793312at2"/>
<name>A0A1M5G1J3_9BACT</name>
<evidence type="ECO:0000313" key="6">
    <source>
        <dbReference type="EMBL" id="SHF97583.1"/>
    </source>
</evidence>
<keyword evidence="2" id="KW-0479">Metal-binding</keyword>
<keyword evidence="3" id="KW-0408">Iron</keyword>
<dbReference type="Proteomes" id="UP000184076">
    <property type="component" value="Unassembled WGS sequence"/>
</dbReference>
<dbReference type="EMBL" id="FQVB01000034">
    <property type="protein sequence ID" value="SHF97583.1"/>
    <property type="molecule type" value="Genomic_DNA"/>
</dbReference>
<organism evidence="6 7">
    <name type="scientific">Desulfacinum infernum DSM 9756</name>
    <dbReference type="NCBI Taxonomy" id="1121391"/>
    <lineage>
        <taxon>Bacteria</taxon>
        <taxon>Pseudomonadati</taxon>
        <taxon>Thermodesulfobacteriota</taxon>
        <taxon>Syntrophobacteria</taxon>
        <taxon>Syntrophobacterales</taxon>
        <taxon>Syntrophobacteraceae</taxon>
        <taxon>Desulfacinum</taxon>
    </lineage>
</organism>
<evidence type="ECO:0000259" key="5">
    <source>
        <dbReference type="PROSITE" id="PS51656"/>
    </source>
</evidence>
<dbReference type="Gene3D" id="1.10.15.40">
    <property type="entry name" value="Electron transport complex subunit B, putative Fe-S cluster"/>
    <property type="match status" value="1"/>
</dbReference>
<dbReference type="InterPro" id="IPR007202">
    <property type="entry name" value="4Fe-4S_dom"/>
</dbReference>
<evidence type="ECO:0000256" key="1">
    <source>
        <dbReference type="ARBA" id="ARBA00022485"/>
    </source>
</evidence>